<evidence type="ECO:0000313" key="3">
    <source>
        <dbReference type="Proteomes" id="UP001305779"/>
    </source>
</evidence>
<protein>
    <submittedName>
        <fullName evidence="2">Uncharacterized protein</fullName>
    </submittedName>
</protein>
<evidence type="ECO:0000313" key="2">
    <source>
        <dbReference type="EMBL" id="KAK4500178.1"/>
    </source>
</evidence>
<reference evidence="2 3" key="1">
    <citation type="journal article" date="2023" name="G3 (Bethesda)">
        <title>A chromosome-level genome assembly of Zasmidium syzygii isolated from banana leaves.</title>
        <authorList>
            <person name="van Westerhoven A.C."/>
            <person name="Mehrabi R."/>
            <person name="Talebi R."/>
            <person name="Steentjes M.B.F."/>
            <person name="Corcolon B."/>
            <person name="Chong P.A."/>
            <person name="Kema G.H.J."/>
            <person name="Seidl M.F."/>
        </authorList>
    </citation>
    <scope>NUCLEOTIDE SEQUENCE [LARGE SCALE GENOMIC DNA]</scope>
    <source>
        <strain evidence="2 3">P124</strain>
    </source>
</reference>
<proteinExistence type="predicted"/>
<comment type="caution">
    <text evidence="2">The sequence shown here is derived from an EMBL/GenBank/DDBJ whole genome shotgun (WGS) entry which is preliminary data.</text>
</comment>
<gene>
    <name evidence="2" type="ORF">PRZ48_008364</name>
</gene>
<feature type="region of interest" description="Disordered" evidence="1">
    <location>
        <begin position="1"/>
        <end position="25"/>
    </location>
</feature>
<sequence>MAPNMPPPTAPTAPNQPHPLHEPPTTFLHRANAIRPPTIAPFTTLEIQLYTTTNHTHLLLFKPPTSHIWTIPTIIPVTDDQRTILDIALGMLKNAIEERTLGDVQVLSHIWRQPVMEMPARGRVAVKVFLSANHINLEDRIAAHADTMFEDSRWVELAAEQPRGKVKYMSPASMDVARKLLAGFGPRFEGLVQAGGLREFFVDTINTAVKIRSIELGGEAIEHVLVARCPTTLDVLYLMKANAEMLAQTQREGKLEIQDVVAVPGGGFERRRFWVVGVVVRGKAWLEGKFCSRELVGEGWRVRVEWVQETARTGLGRVGEVAEKEGP</sequence>
<evidence type="ECO:0000256" key="1">
    <source>
        <dbReference type="SAM" id="MobiDB-lite"/>
    </source>
</evidence>
<keyword evidence="3" id="KW-1185">Reference proteome</keyword>
<dbReference type="EMBL" id="JAXOVC010000006">
    <property type="protein sequence ID" value="KAK4500178.1"/>
    <property type="molecule type" value="Genomic_DNA"/>
</dbReference>
<name>A0ABR0EG49_ZASCE</name>
<accession>A0ABR0EG49</accession>
<dbReference type="Proteomes" id="UP001305779">
    <property type="component" value="Unassembled WGS sequence"/>
</dbReference>
<organism evidence="2 3">
    <name type="scientific">Zasmidium cellare</name>
    <name type="common">Wine cellar mold</name>
    <name type="synonym">Racodium cellare</name>
    <dbReference type="NCBI Taxonomy" id="395010"/>
    <lineage>
        <taxon>Eukaryota</taxon>
        <taxon>Fungi</taxon>
        <taxon>Dikarya</taxon>
        <taxon>Ascomycota</taxon>
        <taxon>Pezizomycotina</taxon>
        <taxon>Dothideomycetes</taxon>
        <taxon>Dothideomycetidae</taxon>
        <taxon>Mycosphaerellales</taxon>
        <taxon>Mycosphaerellaceae</taxon>
        <taxon>Zasmidium</taxon>
    </lineage>
</organism>
<feature type="compositionally biased region" description="Pro residues" evidence="1">
    <location>
        <begin position="1"/>
        <end position="17"/>
    </location>
</feature>